<reference evidence="2" key="1">
    <citation type="submission" date="2013-05" db="EMBL/GenBank/DDBJ databases">
        <title>Genome assembly of Cystobacter fuscus DSM 2262.</title>
        <authorList>
            <person name="Sharma G."/>
            <person name="Khatri I."/>
            <person name="Kaur C."/>
            <person name="Mayilraj S."/>
            <person name="Subramanian S."/>
        </authorList>
    </citation>
    <scope>NUCLEOTIDE SEQUENCE [LARGE SCALE GENOMIC DNA]</scope>
    <source>
        <strain evidence="2">DSM 2262</strain>
    </source>
</reference>
<dbReference type="AlphaFoldDB" id="S9Q6Y4"/>
<feature type="compositionally biased region" description="Polar residues" evidence="1">
    <location>
        <begin position="29"/>
        <end position="38"/>
    </location>
</feature>
<accession>S9Q6Y4</accession>
<evidence type="ECO:0000256" key="1">
    <source>
        <dbReference type="SAM" id="MobiDB-lite"/>
    </source>
</evidence>
<keyword evidence="3" id="KW-1185">Reference proteome</keyword>
<evidence type="ECO:0000313" key="2">
    <source>
        <dbReference type="EMBL" id="EPX57079.1"/>
    </source>
</evidence>
<dbReference type="Proteomes" id="UP000011682">
    <property type="component" value="Unassembled WGS sequence"/>
</dbReference>
<evidence type="ECO:0000313" key="3">
    <source>
        <dbReference type="Proteomes" id="UP000011682"/>
    </source>
</evidence>
<comment type="caution">
    <text evidence="2">The sequence shown here is derived from an EMBL/GenBank/DDBJ whole genome shotgun (WGS) entry which is preliminary data.</text>
</comment>
<feature type="region of interest" description="Disordered" evidence="1">
    <location>
        <begin position="28"/>
        <end position="93"/>
    </location>
</feature>
<dbReference type="EMBL" id="ANAH02000064">
    <property type="protein sequence ID" value="EPX57079.1"/>
    <property type="molecule type" value="Genomic_DNA"/>
</dbReference>
<sequence>MGRACHVSPASHLPFPSSFLAAAPGATLASLQRASTPSKNERSLSTHPSSRHCAHSPEALRGSSASWEERTSRARRGAPRLLPPARSSGHRIWSESCGRELSACSRAGSRNAPSCRHQ</sequence>
<protein>
    <submittedName>
        <fullName evidence="2">Uncharacterized protein</fullName>
    </submittedName>
</protein>
<gene>
    <name evidence="2" type="ORF">D187_006833</name>
</gene>
<organism evidence="2 3">
    <name type="scientific">Cystobacter fuscus (strain ATCC 25194 / DSM 2262 / NBRC 100088 / M29)</name>
    <dbReference type="NCBI Taxonomy" id="1242864"/>
    <lineage>
        <taxon>Bacteria</taxon>
        <taxon>Pseudomonadati</taxon>
        <taxon>Myxococcota</taxon>
        <taxon>Myxococcia</taxon>
        <taxon>Myxococcales</taxon>
        <taxon>Cystobacterineae</taxon>
        <taxon>Archangiaceae</taxon>
        <taxon>Cystobacter</taxon>
    </lineage>
</organism>
<proteinExistence type="predicted"/>
<name>S9Q6Y4_CYSF2</name>